<dbReference type="SUPFAM" id="SSF102114">
    <property type="entry name" value="Radical SAM enzymes"/>
    <property type="match status" value="1"/>
</dbReference>
<evidence type="ECO:0000256" key="4">
    <source>
        <dbReference type="ARBA" id="ARBA00023172"/>
    </source>
</evidence>
<keyword evidence="3" id="KW-0238">DNA-binding</keyword>
<evidence type="ECO:0008006" key="10">
    <source>
        <dbReference type="Google" id="ProtNLM"/>
    </source>
</evidence>
<feature type="region of interest" description="Disordered" evidence="5">
    <location>
        <begin position="92"/>
        <end position="115"/>
    </location>
</feature>
<dbReference type="InterPro" id="IPR001959">
    <property type="entry name" value="Transposase"/>
</dbReference>
<dbReference type="Pfam" id="PF01385">
    <property type="entry name" value="OrfB_IS605"/>
    <property type="match status" value="1"/>
</dbReference>
<feature type="region of interest" description="Disordered" evidence="5">
    <location>
        <begin position="127"/>
        <end position="151"/>
    </location>
</feature>
<feature type="region of interest" description="Disordered" evidence="5">
    <location>
        <begin position="171"/>
        <end position="195"/>
    </location>
</feature>
<feature type="domain" description="Probable transposase IS891/IS1136/IS1341" evidence="6">
    <location>
        <begin position="448"/>
        <end position="559"/>
    </location>
</feature>
<gene>
    <name evidence="8" type="ORF">Pma05_74110</name>
</gene>
<name>A0ABQ4F1Q1_9ACTN</name>
<evidence type="ECO:0000259" key="6">
    <source>
        <dbReference type="Pfam" id="PF01385"/>
    </source>
</evidence>
<keyword evidence="2" id="KW-0815">Transposition</keyword>
<comment type="similarity">
    <text evidence="1">In the C-terminal section; belongs to the transposase 35 family.</text>
</comment>
<evidence type="ECO:0000256" key="5">
    <source>
        <dbReference type="SAM" id="MobiDB-lite"/>
    </source>
</evidence>
<keyword evidence="9" id="KW-1185">Reference proteome</keyword>
<dbReference type="Proteomes" id="UP000621500">
    <property type="component" value="Unassembled WGS sequence"/>
</dbReference>
<feature type="compositionally biased region" description="Basic residues" evidence="5">
    <location>
        <begin position="172"/>
        <end position="193"/>
    </location>
</feature>
<evidence type="ECO:0000313" key="9">
    <source>
        <dbReference type="Proteomes" id="UP000621500"/>
    </source>
</evidence>
<evidence type="ECO:0000313" key="8">
    <source>
        <dbReference type="EMBL" id="GIH00839.1"/>
    </source>
</evidence>
<feature type="region of interest" description="Disordered" evidence="5">
    <location>
        <begin position="644"/>
        <end position="727"/>
    </location>
</feature>
<dbReference type="Pfam" id="PF07282">
    <property type="entry name" value="Cas12f1-like_TNB"/>
    <property type="match status" value="1"/>
</dbReference>
<comment type="caution">
    <text evidence="8">The sequence shown here is derived from an EMBL/GenBank/DDBJ whole genome shotgun (WGS) entry which is preliminary data.</text>
</comment>
<evidence type="ECO:0000256" key="2">
    <source>
        <dbReference type="ARBA" id="ARBA00022578"/>
    </source>
</evidence>
<feature type="domain" description="Cas12f1-like TNB" evidence="7">
    <location>
        <begin position="580"/>
        <end position="641"/>
    </location>
</feature>
<feature type="region of interest" description="Disordered" evidence="5">
    <location>
        <begin position="483"/>
        <end position="510"/>
    </location>
</feature>
<dbReference type="NCBIfam" id="NF040570">
    <property type="entry name" value="guided_TnpB"/>
    <property type="match status" value="1"/>
</dbReference>
<sequence>MTGSLDGSPFQGYLYAYPHKTAYRPLRPRPALREVWAGERRDALFRYLHVPFCEMRCGFCNLFRRSNPPAEQVRGYLDQVARQAERVREALGDGVGYAPGGGRRRHPDLSGRGRVDRDVRPARRLRCPVRGGADGGGERADHRHRRQVPMPDTAEQLDGVLESGELVQKLAAKARKRGRRSGSSHGRRSNAKLRHCDGVSPTSFPAYFRPRRTRAVLRAGLLNGDQADEQLVRWPVAFAWFLSYPSGWLWVMPRRRDPAAPVVVYRTARVGLRLTVGQRRRCFGLLRSAGDVWACVLEVNAWRRVRRDAPLVGYQELCRELAAAGPGTFGDLDSTGARSVLRRFSDAWFAAAKRRRDGDVSVRFPRRRRFLMPVRWYHGTFTLDDRRVRVPTARGTGPLWLRLARHLPYPADQVRSVTLLSEAGRLFLDVTAEVPMSEYPAGEGPDLGRVAGVDLGVIHPYAVAGPGGQALLVSGRAIRAEHRQHLSDTKQRRRAVARRAPAKGQRGSRRWRRYRRRARAVEGRHRRRVRQAQHEAAKTVIGWAVTHQVGVLRVGDPRGVLDLNAGRRHNLRLRQWQIGHLIRILHDKATLAGIRVDLVDERGTSSTCPACGRRIPKPRGRNLTCRHCTFAGHRDLVAAAIIATRTPGGGPTTPHNPAATPVGVITHRRAGRHLPGAGWSRRDPRRPPQHHGRREGRLASGGPPHQPPGGESLAVTGEDPQHPPETR</sequence>
<proteinExistence type="inferred from homology"/>
<evidence type="ECO:0000256" key="3">
    <source>
        <dbReference type="ARBA" id="ARBA00023125"/>
    </source>
</evidence>
<dbReference type="EMBL" id="BONX01000058">
    <property type="protein sequence ID" value="GIH00839.1"/>
    <property type="molecule type" value="Genomic_DNA"/>
</dbReference>
<protein>
    <recommendedName>
        <fullName evidence="10">Transposase</fullName>
    </recommendedName>
</protein>
<dbReference type="InterPro" id="IPR010095">
    <property type="entry name" value="Cas12f1-like_TNB"/>
</dbReference>
<dbReference type="InterPro" id="IPR058240">
    <property type="entry name" value="rSAM_sf"/>
</dbReference>
<organism evidence="8 9">
    <name type="scientific">Plantactinospora mayteni</name>
    <dbReference type="NCBI Taxonomy" id="566021"/>
    <lineage>
        <taxon>Bacteria</taxon>
        <taxon>Bacillati</taxon>
        <taxon>Actinomycetota</taxon>
        <taxon>Actinomycetes</taxon>
        <taxon>Micromonosporales</taxon>
        <taxon>Micromonosporaceae</taxon>
        <taxon>Plantactinospora</taxon>
    </lineage>
</organism>
<evidence type="ECO:0000259" key="7">
    <source>
        <dbReference type="Pfam" id="PF07282"/>
    </source>
</evidence>
<accession>A0ABQ4F1Q1</accession>
<evidence type="ECO:0000256" key="1">
    <source>
        <dbReference type="ARBA" id="ARBA00008761"/>
    </source>
</evidence>
<feature type="compositionally biased region" description="Basic residues" evidence="5">
    <location>
        <begin position="491"/>
        <end position="510"/>
    </location>
</feature>
<keyword evidence="4" id="KW-0233">DNA recombination</keyword>
<feature type="compositionally biased region" description="Low complexity" evidence="5">
    <location>
        <begin position="652"/>
        <end position="661"/>
    </location>
</feature>
<reference evidence="8 9" key="1">
    <citation type="submission" date="2021-01" db="EMBL/GenBank/DDBJ databases">
        <title>Whole genome shotgun sequence of Plantactinospora mayteni NBRC 109088.</title>
        <authorList>
            <person name="Komaki H."/>
            <person name="Tamura T."/>
        </authorList>
    </citation>
    <scope>NUCLEOTIDE SEQUENCE [LARGE SCALE GENOMIC DNA]</scope>
    <source>
        <strain evidence="8 9">NBRC 109088</strain>
    </source>
</reference>